<dbReference type="eggNOG" id="COG2197">
    <property type="taxonomic scope" value="Bacteria"/>
</dbReference>
<dbReference type="SMR" id="C6XAP8"/>
<dbReference type="CDD" id="cd17535">
    <property type="entry name" value="REC_NarL-like"/>
    <property type="match status" value="1"/>
</dbReference>
<dbReference type="Gene3D" id="3.40.50.2300">
    <property type="match status" value="1"/>
</dbReference>
<keyword evidence="1 3" id="KW-0597">Phosphoprotein</keyword>
<dbReference type="SMART" id="SM00421">
    <property type="entry name" value="HTH_LUXR"/>
    <property type="match status" value="1"/>
</dbReference>
<dbReference type="InterPro" id="IPR000792">
    <property type="entry name" value="Tscrpt_reg_LuxR_C"/>
</dbReference>
<dbReference type="KEGG" id="mei:Msip34_0732"/>
<feature type="domain" description="HTH luxR-type" evidence="4">
    <location>
        <begin position="142"/>
        <end position="207"/>
    </location>
</feature>
<accession>C6XAP8</accession>
<dbReference type="AlphaFoldDB" id="C6XAP8"/>
<dbReference type="OrthoDB" id="9780593at2"/>
<keyword evidence="7" id="KW-1185">Reference proteome</keyword>
<dbReference type="InterPro" id="IPR039420">
    <property type="entry name" value="WalR-like"/>
</dbReference>
<dbReference type="PANTHER" id="PTHR43214">
    <property type="entry name" value="TWO-COMPONENT RESPONSE REGULATOR"/>
    <property type="match status" value="1"/>
</dbReference>
<dbReference type="PRINTS" id="PR00038">
    <property type="entry name" value="HTHLUXR"/>
</dbReference>
<dbReference type="EMBL" id="CP001674">
    <property type="protein sequence ID" value="ACT49980.1"/>
    <property type="molecule type" value="Genomic_DNA"/>
</dbReference>
<proteinExistence type="predicted"/>
<sequence>MQGAVRVMLVDDHAVVRQGYRHLLEKSGIKVIAEVDSGEDAYRVYSEHQPEVVVMDLSMRGMGGLEALKRIVSRDRNAKVLVFSMHDDAIFPTRALQAGASGYVTKSSAPDVLVEAVFAIANNRKYVSHDIAQEIAMHNINGGDILNSLSSREFEVFNLLAQGRSIEDIAAALCLDYKTIANVQTRLRQKLNVENAAQLMLLAIKLNIIKT</sequence>
<dbReference type="SMART" id="SM00448">
    <property type="entry name" value="REC"/>
    <property type="match status" value="1"/>
</dbReference>
<evidence type="ECO:0000256" key="1">
    <source>
        <dbReference type="ARBA" id="ARBA00022553"/>
    </source>
</evidence>
<feature type="domain" description="Response regulatory" evidence="5">
    <location>
        <begin position="6"/>
        <end position="121"/>
    </location>
</feature>
<name>C6XAP8_METGS</name>
<protein>
    <submittedName>
        <fullName evidence="6">Two component transcriptional regulator, LuxR family</fullName>
    </submittedName>
</protein>
<evidence type="ECO:0000256" key="3">
    <source>
        <dbReference type="PROSITE-ProRule" id="PRU00169"/>
    </source>
</evidence>
<dbReference type="RefSeq" id="WP_013441564.1">
    <property type="nucleotide sequence ID" value="NC_012969.1"/>
</dbReference>
<reference evidence="6 7" key="2">
    <citation type="journal article" date="2011" name="J. Bacteriol.">
        <title>Genomes of three methylotrophs from a single niche uncover genetic and metabolic divergence of Methylophilaceae.</title>
        <authorList>
            <person name="Lapidus A."/>
            <person name="Clum A."/>
            <person name="Labutti K."/>
            <person name="Kaluzhnaya M.G."/>
            <person name="Lim S."/>
            <person name="Beck D.A."/>
            <person name="Glavina Del Rio T."/>
            <person name="Nolan M."/>
            <person name="Mavromatis K."/>
            <person name="Huntemann M."/>
            <person name="Lucas S."/>
            <person name="Lidstrom M.E."/>
            <person name="Ivanova N."/>
            <person name="Chistoserdova L."/>
        </authorList>
    </citation>
    <scope>NUCLEOTIDE SEQUENCE [LARGE SCALE GENOMIC DNA]</scope>
    <source>
        <strain evidence="6 7">SIP3-4</strain>
    </source>
</reference>
<dbReference type="Pfam" id="PF00196">
    <property type="entry name" value="GerE"/>
    <property type="match status" value="1"/>
</dbReference>
<evidence type="ECO:0000256" key="2">
    <source>
        <dbReference type="ARBA" id="ARBA00023125"/>
    </source>
</evidence>
<dbReference type="CDD" id="cd06170">
    <property type="entry name" value="LuxR_C_like"/>
    <property type="match status" value="1"/>
</dbReference>
<dbReference type="GO" id="GO:0006355">
    <property type="term" value="P:regulation of DNA-templated transcription"/>
    <property type="evidence" value="ECO:0007669"/>
    <property type="project" value="InterPro"/>
</dbReference>
<dbReference type="SUPFAM" id="SSF52172">
    <property type="entry name" value="CheY-like"/>
    <property type="match status" value="1"/>
</dbReference>
<dbReference type="InterPro" id="IPR001789">
    <property type="entry name" value="Sig_transdc_resp-reg_receiver"/>
</dbReference>
<evidence type="ECO:0000313" key="6">
    <source>
        <dbReference type="EMBL" id="ACT49980.1"/>
    </source>
</evidence>
<dbReference type="SUPFAM" id="SSF46894">
    <property type="entry name" value="C-terminal effector domain of the bipartite response regulators"/>
    <property type="match status" value="1"/>
</dbReference>
<dbReference type="InterPro" id="IPR016032">
    <property type="entry name" value="Sig_transdc_resp-reg_C-effctor"/>
</dbReference>
<dbReference type="PROSITE" id="PS50110">
    <property type="entry name" value="RESPONSE_REGULATORY"/>
    <property type="match status" value="1"/>
</dbReference>
<dbReference type="GO" id="GO:0003677">
    <property type="term" value="F:DNA binding"/>
    <property type="evidence" value="ECO:0007669"/>
    <property type="project" value="UniProtKB-KW"/>
</dbReference>
<keyword evidence="2" id="KW-0238">DNA-binding</keyword>
<evidence type="ECO:0000313" key="7">
    <source>
        <dbReference type="Proteomes" id="UP000002743"/>
    </source>
</evidence>
<dbReference type="InterPro" id="IPR058245">
    <property type="entry name" value="NreC/VraR/RcsB-like_REC"/>
</dbReference>
<dbReference type="STRING" id="582744.Msip34_0732"/>
<evidence type="ECO:0000259" key="5">
    <source>
        <dbReference type="PROSITE" id="PS50110"/>
    </source>
</evidence>
<organism evidence="6 7">
    <name type="scientific">Methylovorus glucosotrophus (strain SIP3-4)</name>
    <dbReference type="NCBI Taxonomy" id="582744"/>
    <lineage>
        <taxon>Bacteria</taxon>
        <taxon>Pseudomonadati</taxon>
        <taxon>Pseudomonadota</taxon>
        <taxon>Betaproteobacteria</taxon>
        <taxon>Nitrosomonadales</taxon>
        <taxon>Methylophilaceae</taxon>
        <taxon>Methylovorus</taxon>
    </lineage>
</organism>
<reference evidence="7" key="1">
    <citation type="submission" date="2009-07" db="EMBL/GenBank/DDBJ databases">
        <title>Complete sequence of chromosome of Methylovorus sp. SIP3-4.</title>
        <authorList>
            <person name="Lucas S."/>
            <person name="Copeland A."/>
            <person name="Lapidus A."/>
            <person name="Glavina del Rio T."/>
            <person name="Tice H."/>
            <person name="Bruce D."/>
            <person name="Goodwin L."/>
            <person name="Pitluck S."/>
            <person name="Clum A."/>
            <person name="Larimer F."/>
            <person name="Land M."/>
            <person name="Hauser L."/>
            <person name="Kyrpides N."/>
            <person name="Mikhailova N."/>
            <person name="Kayluzhnaya M."/>
            <person name="Chistoserdova L."/>
        </authorList>
    </citation>
    <scope>NUCLEOTIDE SEQUENCE [LARGE SCALE GENOMIC DNA]</scope>
    <source>
        <strain evidence="7">SIP3-4</strain>
    </source>
</reference>
<dbReference type="Proteomes" id="UP000002743">
    <property type="component" value="Chromosome"/>
</dbReference>
<feature type="modified residue" description="4-aspartylphosphate" evidence="3">
    <location>
        <position position="56"/>
    </location>
</feature>
<dbReference type="InterPro" id="IPR011006">
    <property type="entry name" value="CheY-like_superfamily"/>
</dbReference>
<dbReference type="Pfam" id="PF00072">
    <property type="entry name" value="Response_reg"/>
    <property type="match status" value="1"/>
</dbReference>
<dbReference type="PROSITE" id="PS50043">
    <property type="entry name" value="HTH_LUXR_2"/>
    <property type="match status" value="1"/>
</dbReference>
<dbReference type="GO" id="GO:0000160">
    <property type="term" value="P:phosphorelay signal transduction system"/>
    <property type="evidence" value="ECO:0007669"/>
    <property type="project" value="InterPro"/>
</dbReference>
<evidence type="ECO:0000259" key="4">
    <source>
        <dbReference type="PROSITE" id="PS50043"/>
    </source>
</evidence>
<dbReference type="HOGENOM" id="CLU_000445_90_1_4"/>
<dbReference type="PANTHER" id="PTHR43214:SF43">
    <property type="entry name" value="TWO-COMPONENT RESPONSE REGULATOR"/>
    <property type="match status" value="1"/>
</dbReference>
<gene>
    <name evidence="6" type="ordered locus">Msip34_0732</name>
</gene>